<name>A0A397FWU7_ASPTH</name>
<dbReference type="OrthoDB" id="8249012at2759"/>
<evidence type="ECO:0000313" key="2">
    <source>
        <dbReference type="EMBL" id="RHZ43242.1"/>
    </source>
</evidence>
<evidence type="ECO:0000256" key="1">
    <source>
        <dbReference type="SAM" id="MobiDB-lite"/>
    </source>
</evidence>
<dbReference type="VEuPathDB" id="FungiDB:CDV56_100915"/>
<accession>A0A397FWU7</accession>
<dbReference type="PANTHER" id="PTHR21521">
    <property type="entry name" value="AMUN, ISOFORM A"/>
    <property type="match status" value="1"/>
</dbReference>
<evidence type="ECO:0000313" key="3">
    <source>
        <dbReference type="Proteomes" id="UP000215305"/>
    </source>
</evidence>
<feature type="region of interest" description="Disordered" evidence="1">
    <location>
        <begin position="339"/>
        <end position="368"/>
    </location>
</feature>
<protein>
    <submittedName>
        <fullName evidence="2">Uncharacterized protein</fullName>
    </submittedName>
</protein>
<dbReference type="EMBL" id="NKHU02000461">
    <property type="protein sequence ID" value="RHZ43242.1"/>
    <property type="molecule type" value="Genomic_DNA"/>
</dbReference>
<dbReference type="STRING" id="41047.A0A397FWU7"/>
<keyword evidence="3" id="KW-1185">Reference proteome</keyword>
<feature type="region of interest" description="Disordered" evidence="1">
    <location>
        <begin position="188"/>
        <end position="214"/>
    </location>
</feature>
<proteinExistence type="predicted"/>
<dbReference type="GeneID" id="38122889"/>
<comment type="caution">
    <text evidence="2">The sequence shown here is derived from an EMBL/GenBank/DDBJ whole genome shotgun (WGS) entry which is preliminary data.</text>
</comment>
<gene>
    <name evidence="2" type="ORF">CDV56_100915</name>
</gene>
<dbReference type="PANTHER" id="PTHR21521:SF0">
    <property type="entry name" value="AMUN, ISOFORM A"/>
    <property type="match status" value="1"/>
</dbReference>
<organism evidence="2 3">
    <name type="scientific">Aspergillus thermomutatus</name>
    <name type="common">Neosartorya pseudofischeri</name>
    <dbReference type="NCBI Taxonomy" id="41047"/>
    <lineage>
        <taxon>Eukaryota</taxon>
        <taxon>Fungi</taxon>
        <taxon>Dikarya</taxon>
        <taxon>Ascomycota</taxon>
        <taxon>Pezizomycotina</taxon>
        <taxon>Eurotiomycetes</taxon>
        <taxon>Eurotiomycetidae</taxon>
        <taxon>Eurotiales</taxon>
        <taxon>Aspergillaceae</taxon>
        <taxon>Aspergillus</taxon>
        <taxon>Aspergillus subgen. Fumigati</taxon>
    </lineage>
</organism>
<dbReference type="Proteomes" id="UP000215305">
    <property type="component" value="Unassembled WGS sequence"/>
</dbReference>
<dbReference type="RefSeq" id="XP_026609627.1">
    <property type="nucleotide sequence ID" value="XM_026754534.1"/>
</dbReference>
<feature type="region of interest" description="Disordered" evidence="1">
    <location>
        <begin position="1"/>
        <end position="26"/>
    </location>
</feature>
<sequence>MAPTARKNAENEAETEPKGQTEEILEFSPSYITLDTFNDLLARYPTTVETVVRRKETTKATKAAAAREKKTRAKGKKPPSDSPSLQPTLTDAEKQHIDSQVRAYLALDEFRYGTLPTRVRARATATAAAAEEKGSKTNVAGYLEKDELVRLTEWKLKHGVHRPTLLGLVRSNQPDLVRRTTSSAFAAVPASDPTADLASADAEPESESESDGAFPKQSLDALIAPLRGVGPATASLILSVATESAPFYSDDVFLWLCLGEFPSAAAAEDGGERSVGASKHVRPNGELNVKYNLQEYRLLWEAVRRLRARLDAVSCADVEKVAFVLRHIDVSGYPVRDAPASAQEVEGTKRKPDQNVQAGEKRSSKRRR</sequence>
<reference evidence="2" key="1">
    <citation type="submission" date="2018-08" db="EMBL/GenBank/DDBJ databases">
        <title>Draft genome sequence of azole-resistant Aspergillus thermomutatus (Neosartorya pseudofischeri) strain HMR AF 39, isolated from a human nasal aspirate.</title>
        <authorList>
            <person name="Parent-Michaud M."/>
            <person name="Dufresne P.J."/>
            <person name="Fournier E."/>
            <person name="Martineau C."/>
            <person name="Moreira S."/>
            <person name="Perkins V."/>
            <person name="De Repentigny L."/>
            <person name="Dufresne S.F."/>
        </authorList>
    </citation>
    <scope>NUCLEOTIDE SEQUENCE [LARGE SCALE GENOMIC DNA]</scope>
    <source>
        <strain evidence="2">HMR AF 39</strain>
    </source>
</reference>
<feature type="region of interest" description="Disordered" evidence="1">
    <location>
        <begin position="55"/>
        <end position="90"/>
    </location>
</feature>
<dbReference type="AlphaFoldDB" id="A0A397FWU7"/>
<feature type="compositionally biased region" description="Basic and acidic residues" evidence="1">
    <location>
        <begin position="7"/>
        <end position="21"/>
    </location>
</feature>